<feature type="non-terminal residue" evidence="1">
    <location>
        <position position="59"/>
    </location>
</feature>
<evidence type="ECO:0000313" key="2">
    <source>
        <dbReference type="Proteomes" id="UP001175226"/>
    </source>
</evidence>
<comment type="caution">
    <text evidence="1">The sequence shown here is derived from an EMBL/GenBank/DDBJ whole genome shotgun (WGS) entry which is preliminary data.</text>
</comment>
<proteinExistence type="predicted"/>
<gene>
    <name evidence="1" type="ORF">EV421DRAFT_1686392</name>
</gene>
<keyword evidence="2" id="KW-1185">Reference proteome</keyword>
<sequence length="59" mass="7065">IYHHKILQINYTTYDIRRNQDSINPCTRSNIMVLANDQEGSHPYWYACVLGVFHTYVQY</sequence>
<accession>A0AA39ITN1</accession>
<reference evidence="1" key="1">
    <citation type="submission" date="2023-06" db="EMBL/GenBank/DDBJ databases">
        <authorList>
            <consortium name="Lawrence Berkeley National Laboratory"/>
            <person name="Ahrendt S."/>
            <person name="Sahu N."/>
            <person name="Indic B."/>
            <person name="Wong-Bajracharya J."/>
            <person name="Merenyi Z."/>
            <person name="Ke H.-M."/>
            <person name="Monk M."/>
            <person name="Kocsube S."/>
            <person name="Drula E."/>
            <person name="Lipzen A."/>
            <person name="Balint B."/>
            <person name="Henrissat B."/>
            <person name="Andreopoulos B."/>
            <person name="Martin F.M."/>
            <person name="Harder C.B."/>
            <person name="Rigling D."/>
            <person name="Ford K.L."/>
            <person name="Foster G.D."/>
            <person name="Pangilinan J."/>
            <person name="Papanicolaou A."/>
            <person name="Barry K."/>
            <person name="LaButti K."/>
            <person name="Viragh M."/>
            <person name="Koriabine M."/>
            <person name="Yan M."/>
            <person name="Riley R."/>
            <person name="Champramary S."/>
            <person name="Plett K.L."/>
            <person name="Tsai I.J."/>
            <person name="Slot J."/>
            <person name="Sipos G."/>
            <person name="Plett J."/>
            <person name="Nagy L.G."/>
            <person name="Grigoriev I.V."/>
        </authorList>
    </citation>
    <scope>NUCLEOTIDE SEQUENCE</scope>
    <source>
        <strain evidence="1">FPL87.14</strain>
    </source>
</reference>
<dbReference type="Proteomes" id="UP001175226">
    <property type="component" value="Unassembled WGS sequence"/>
</dbReference>
<protein>
    <submittedName>
        <fullName evidence="1">Uncharacterized protein</fullName>
    </submittedName>
</protein>
<name>A0AA39ITN1_9AGAR</name>
<dbReference type="EMBL" id="JAUEPT010000227">
    <property type="protein sequence ID" value="KAK0429630.1"/>
    <property type="molecule type" value="Genomic_DNA"/>
</dbReference>
<organism evidence="1 2">
    <name type="scientific">Armillaria borealis</name>
    <dbReference type="NCBI Taxonomy" id="47425"/>
    <lineage>
        <taxon>Eukaryota</taxon>
        <taxon>Fungi</taxon>
        <taxon>Dikarya</taxon>
        <taxon>Basidiomycota</taxon>
        <taxon>Agaricomycotina</taxon>
        <taxon>Agaricomycetes</taxon>
        <taxon>Agaricomycetidae</taxon>
        <taxon>Agaricales</taxon>
        <taxon>Marasmiineae</taxon>
        <taxon>Physalacriaceae</taxon>
        <taxon>Armillaria</taxon>
    </lineage>
</organism>
<evidence type="ECO:0000313" key="1">
    <source>
        <dbReference type="EMBL" id="KAK0429630.1"/>
    </source>
</evidence>
<feature type="non-terminal residue" evidence="1">
    <location>
        <position position="1"/>
    </location>
</feature>
<dbReference type="AlphaFoldDB" id="A0AA39ITN1"/>